<gene>
    <name evidence="1" type="ORF">J2S43_003252</name>
</gene>
<dbReference type="EMBL" id="JAUSRA010000001">
    <property type="protein sequence ID" value="MDP9794740.1"/>
    <property type="molecule type" value="Genomic_DNA"/>
</dbReference>
<reference evidence="1 2" key="1">
    <citation type="submission" date="2023-07" db="EMBL/GenBank/DDBJ databases">
        <title>Sequencing the genomes of 1000 actinobacteria strains.</title>
        <authorList>
            <person name="Klenk H.-P."/>
        </authorList>
    </citation>
    <scope>NUCLEOTIDE SEQUENCE [LARGE SCALE GENOMIC DNA]</scope>
    <source>
        <strain evidence="1 2">DSM 44710</strain>
    </source>
</reference>
<keyword evidence="2" id="KW-1185">Reference proteome</keyword>
<comment type="caution">
    <text evidence="1">The sequence shown here is derived from an EMBL/GenBank/DDBJ whole genome shotgun (WGS) entry which is preliminary data.</text>
</comment>
<evidence type="ECO:0000313" key="1">
    <source>
        <dbReference type="EMBL" id="MDP9794740.1"/>
    </source>
</evidence>
<evidence type="ECO:0000313" key="2">
    <source>
        <dbReference type="Proteomes" id="UP001240984"/>
    </source>
</evidence>
<name>A0ABT9MTI0_9ACTN</name>
<proteinExistence type="predicted"/>
<protein>
    <submittedName>
        <fullName evidence="1">Uncharacterized protein</fullName>
    </submittedName>
</protein>
<sequence>MLVLALQGRTKVDSYTVSSSEIAPFKTHSHRHDRACGEREFWVKPVRNALQCVAYGVCALATGADR</sequence>
<accession>A0ABT9MTI0</accession>
<dbReference type="Proteomes" id="UP001240984">
    <property type="component" value="Unassembled WGS sequence"/>
</dbReference>
<organism evidence="1 2">
    <name type="scientific">Catenuloplanes nepalensis</name>
    <dbReference type="NCBI Taxonomy" id="587533"/>
    <lineage>
        <taxon>Bacteria</taxon>
        <taxon>Bacillati</taxon>
        <taxon>Actinomycetota</taxon>
        <taxon>Actinomycetes</taxon>
        <taxon>Micromonosporales</taxon>
        <taxon>Micromonosporaceae</taxon>
        <taxon>Catenuloplanes</taxon>
    </lineage>
</organism>